<sequence length="42" mass="4982">MFVFYLGLGQSQGIRKPQLKAIEKKPLKEMKNAIFFTLQYYL</sequence>
<protein>
    <submittedName>
        <fullName evidence="1">Uncharacterized protein</fullName>
    </submittedName>
</protein>
<dbReference type="AlphaFoldDB" id="A0A2P2J1N4"/>
<proteinExistence type="predicted"/>
<organism evidence="1">
    <name type="scientific">Rhizophora mucronata</name>
    <name type="common">Asiatic mangrove</name>
    <dbReference type="NCBI Taxonomy" id="61149"/>
    <lineage>
        <taxon>Eukaryota</taxon>
        <taxon>Viridiplantae</taxon>
        <taxon>Streptophyta</taxon>
        <taxon>Embryophyta</taxon>
        <taxon>Tracheophyta</taxon>
        <taxon>Spermatophyta</taxon>
        <taxon>Magnoliopsida</taxon>
        <taxon>eudicotyledons</taxon>
        <taxon>Gunneridae</taxon>
        <taxon>Pentapetalae</taxon>
        <taxon>rosids</taxon>
        <taxon>fabids</taxon>
        <taxon>Malpighiales</taxon>
        <taxon>Rhizophoraceae</taxon>
        <taxon>Rhizophora</taxon>
    </lineage>
</organism>
<dbReference type="EMBL" id="GGEC01006900">
    <property type="protein sequence ID" value="MBW87383.1"/>
    <property type="molecule type" value="Transcribed_RNA"/>
</dbReference>
<name>A0A2P2J1N4_RHIMU</name>
<accession>A0A2P2J1N4</accession>
<evidence type="ECO:0000313" key="1">
    <source>
        <dbReference type="EMBL" id="MBW87384.1"/>
    </source>
</evidence>
<dbReference type="EMBL" id="GGEC01006901">
    <property type="protein sequence ID" value="MBW87384.1"/>
    <property type="molecule type" value="Transcribed_RNA"/>
</dbReference>
<reference evidence="1" key="1">
    <citation type="submission" date="2018-02" db="EMBL/GenBank/DDBJ databases">
        <title>Rhizophora mucronata_Transcriptome.</title>
        <authorList>
            <person name="Meera S.P."/>
            <person name="Sreeshan A."/>
            <person name="Augustine A."/>
        </authorList>
    </citation>
    <scope>NUCLEOTIDE SEQUENCE</scope>
    <source>
        <tissue evidence="1">Leaf</tissue>
    </source>
</reference>